<evidence type="ECO:0000313" key="1">
    <source>
        <dbReference type="EMBL" id="MBD3665635.1"/>
    </source>
</evidence>
<sequence length="59" mass="6376">MTNIITFKNAQKPQKSTVAKRVTDNVVSLIEWKAKPRALRTPNGIFFITAGGGAPLHAA</sequence>
<dbReference type="AlphaFoldDB" id="A0A927HHW2"/>
<reference evidence="1" key="1">
    <citation type="submission" date="2020-08" db="EMBL/GenBank/DDBJ databases">
        <title>Sulfitobacter aestuariivivens sp. nov., isolated from a tidal flat.</title>
        <authorList>
            <person name="Park S."/>
            <person name="Yoon J.-H."/>
        </authorList>
    </citation>
    <scope>NUCLEOTIDE SEQUENCE</scope>
    <source>
        <strain evidence="1">TSTF-M16</strain>
    </source>
</reference>
<proteinExistence type="predicted"/>
<keyword evidence="2" id="KW-1185">Reference proteome</keyword>
<dbReference type="Proteomes" id="UP000635142">
    <property type="component" value="Unassembled WGS sequence"/>
</dbReference>
<protein>
    <submittedName>
        <fullName evidence="1">Uncharacterized protein</fullName>
    </submittedName>
</protein>
<comment type="caution">
    <text evidence="1">The sequence shown here is derived from an EMBL/GenBank/DDBJ whole genome shotgun (WGS) entry which is preliminary data.</text>
</comment>
<accession>A0A927HHW2</accession>
<dbReference type="RefSeq" id="WP_191076600.1">
    <property type="nucleotide sequence ID" value="NZ_JACTAG010000002.1"/>
</dbReference>
<gene>
    <name evidence="1" type="ORF">H9Q16_17000</name>
</gene>
<dbReference type="EMBL" id="JACTAG010000002">
    <property type="protein sequence ID" value="MBD3665635.1"/>
    <property type="molecule type" value="Genomic_DNA"/>
</dbReference>
<name>A0A927HHW2_9RHOB</name>
<organism evidence="1 2">
    <name type="scientific">Sulfitobacter aestuariivivens</name>
    <dbReference type="NCBI Taxonomy" id="2766981"/>
    <lineage>
        <taxon>Bacteria</taxon>
        <taxon>Pseudomonadati</taxon>
        <taxon>Pseudomonadota</taxon>
        <taxon>Alphaproteobacteria</taxon>
        <taxon>Rhodobacterales</taxon>
        <taxon>Roseobacteraceae</taxon>
        <taxon>Sulfitobacter</taxon>
    </lineage>
</organism>
<evidence type="ECO:0000313" key="2">
    <source>
        <dbReference type="Proteomes" id="UP000635142"/>
    </source>
</evidence>